<protein>
    <submittedName>
        <fullName evidence="1">Uncharacterized protein</fullName>
    </submittedName>
</protein>
<dbReference type="AlphaFoldDB" id="A0A8T1AIK7"/>
<name>A0A8T1AIK7_9STRA</name>
<sequence>MSSSSSWPDNRRQVKSRLNRERRSTRLWGLRQRQSQDSAKEWCSLWIGLVLRYNLWGTLEVTFQWSRLRTRRLTVEPSPVKAFLLLG</sequence>
<reference evidence="1" key="1">
    <citation type="submission" date="2018-10" db="EMBL/GenBank/DDBJ databases">
        <title>Effector identification in a new, highly contiguous assembly of the strawberry crown rot pathogen Phytophthora cactorum.</title>
        <authorList>
            <person name="Armitage A.D."/>
            <person name="Nellist C.F."/>
            <person name="Bates H."/>
            <person name="Vickerstaff R.J."/>
            <person name="Harrison R.J."/>
        </authorList>
    </citation>
    <scope>NUCLEOTIDE SEQUENCE</scope>
    <source>
        <strain evidence="1">4040</strain>
    </source>
</reference>
<dbReference type="EMBL" id="RCMK01002398">
    <property type="protein sequence ID" value="KAG2881746.1"/>
    <property type="molecule type" value="Genomic_DNA"/>
</dbReference>
<accession>A0A8T1AIK7</accession>
<proteinExistence type="predicted"/>
<evidence type="ECO:0000313" key="1">
    <source>
        <dbReference type="EMBL" id="KAG2881746.1"/>
    </source>
</evidence>
<evidence type="ECO:0000313" key="2">
    <source>
        <dbReference type="Proteomes" id="UP000736787"/>
    </source>
</evidence>
<gene>
    <name evidence="1" type="ORF">PC117_g26340</name>
</gene>
<comment type="caution">
    <text evidence="1">The sequence shown here is derived from an EMBL/GenBank/DDBJ whole genome shotgun (WGS) entry which is preliminary data.</text>
</comment>
<organism evidence="1 2">
    <name type="scientific">Phytophthora cactorum</name>
    <dbReference type="NCBI Taxonomy" id="29920"/>
    <lineage>
        <taxon>Eukaryota</taxon>
        <taxon>Sar</taxon>
        <taxon>Stramenopiles</taxon>
        <taxon>Oomycota</taxon>
        <taxon>Peronosporomycetes</taxon>
        <taxon>Peronosporales</taxon>
        <taxon>Peronosporaceae</taxon>
        <taxon>Phytophthora</taxon>
    </lineage>
</organism>
<dbReference type="Proteomes" id="UP000736787">
    <property type="component" value="Unassembled WGS sequence"/>
</dbReference>